<dbReference type="RefSeq" id="WP_349186230.1">
    <property type="nucleotide sequence ID" value="NZ_JBBMEN010000006.1"/>
</dbReference>
<sequence>MKETITAAELEDAMNAVLKQARKMEDSDVYEERRHGFGMESALTALAIYLNA</sequence>
<keyword evidence="2" id="KW-1185">Reference proteome</keyword>
<dbReference type="EMBL" id="JBBMEN010000006">
    <property type="protein sequence ID" value="MEQ2385660.1"/>
    <property type="molecule type" value="Genomic_DNA"/>
</dbReference>
<gene>
    <name evidence="1" type="ORF">WMO20_06925</name>
</gene>
<dbReference type="Proteomes" id="UP001465119">
    <property type="component" value="Unassembled WGS sequence"/>
</dbReference>
<organism evidence="1 2">
    <name type="scientific">Faecalibacterium intestinale</name>
    <dbReference type="NCBI Taxonomy" id="3133155"/>
    <lineage>
        <taxon>Bacteria</taxon>
        <taxon>Bacillati</taxon>
        <taxon>Bacillota</taxon>
        <taxon>Clostridia</taxon>
        <taxon>Eubacteriales</taxon>
        <taxon>Oscillospiraceae</taxon>
        <taxon>Faecalibacterium</taxon>
    </lineage>
</organism>
<protein>
    <submittedName>
        <fullName evidence="1">Uncharacterized protein</fullName>
    </submittedName>
</protein>
<name>A0ABV1C461_9FIRM</name>
<accession>A0ABV1C461</accession>
<reference evidence="1 2" key="1">
    <citation type="submission" date="2024-03" db="EMBL/GenBank/DDBJ databases">
        <title>Human intestinal bacterial collection.</title>
        <authorList>
            <person name="Pauvert C."/>
            <person name="Hitch T.C.A."/>
            <person name="Clavel T."/>
        </authorList>
    </citation>
    <scope>NUCLEOTIDE SEQUENCE [LARGE SCALE GENOMIC DNA]</scope>
    <source>
        <strain evidence="1 2">CLA-AA-H281</strain>
    </source>
</reference>
<comment type="caution">
    <text evidence="1">The sequence shown here is derived from an EMBL/GenBank/DDBJ whole genome shotgun (WGS) entry which is preliminary data.</text>
</comment>
<evidence type="ECO:0000313" key="1">
    <source>
        <dbReference type="EMBL" id="MEQ2385660.1"/>
    </source>
</evidence>
<proteinExistence type="predicted"/>
<evidence type="ECO:0000313" key="2">
    <source>
        <dbReference type="Proteomes" id="UP001465119"/>
    </source>
</evidence>